<name>A0A7M5X0N9_9CNID</name>
<sequence>MNLESDQQRMSATMDYRCPVPESPITESKCCDLERALTFKYVTDLKWKSETFESVIMREIKSSKHLLKDGENHHNIDLFKHFPSMEVPIGLPEIDQVKYVSILLLDFFEYLHQSQNGFETLDLVIQTAGNGDNTLPPDVNYVKPAFDKIPKIIKTFYEKSKSSLDGITHTEILGDELDCENQITHDLELHALKRQLLMIIGQLRLAATSLHTIFL</sequence>
<proteinExistence type="predicted"/>
<dbReference type="AlphaFoldDB" id="A0A7M5X0N9"/>
<reference evidence="1" key="1">
    <citation type="submission" date="2021-01" db="UniProtKB">
        <authorList>
            <consortium name="EnsemblMetazoa"/>
        </authorList>
    </citation>
    <scope>IDENTIFICATION</scope>
</reference>
<dbReference type="OrthoDB" id="6280085at2759"/>
<organism evidence="1 2">
    <name type="scientific">Clytia hemisphaerica</name>
    <dbReference type="NCBI Taxonomy" id="252671"/>
    <lineage>
        <taxon>Eukaryota</taxon>
        <taxon>Metazoa</taxon>
        <taxon>Cnidaria</taxon>
        <taxon>Hydrozoa</taxon>
        <taxon>Hydroidolina</taxon>
        <taxon>Leptothecata</taxon>
        <taxon>Obeliida</taxon>
        <taxon>Clytiidae</taxon>
        <taxon>Clytia</taxon>
    </lineage>
</organism>
<accession>A0A7M5X0N9</accession>
<evidence type="ECO:0000313" key="2">
    <source>
        <dbReference type="Proteomes" id="UP000594262"/>
    </source>
</evidence>
<protein>
    <submittedName>
        <fullName evidence="1">Uncharacterized protein</fullName>
    </submittedName>
</protein>
<dbReference type="Proteomes" id="UP000594262">
    <property type="component" value="Unplaced"/>
</dbReference>
<evidence type="ECO:0000313" key="1">
    <source>
        <dbReference type="EnsemblMetazoa" id="CLYHEMP015720.2"/>
    </source>
</evidence>
<keyword evidence="2" id="KW-1185">Reference proteome</keyword>
<dbReference type="EnsemblMetazoa" id="CLYHEMT015720.2">
    <property type="protein sequence ID" value="CLYHEMP015720.2"/>
    <property type="gene ID" value="CLYHEMG015720"/>
</dbReference>